<dbReference type="NCBIfam" id="TIGR01538">
    <property type="entry name" value="portal_SPP1"/>
    <property type="match status" value="1"/>
</dbReference>
<organism evidence="2 3">
    <name type="scientific">Oceanobacillus aidingensis</name>
    <dbReference type="NCBI Taxonomy" id="645964"/>
    <lineage>
        <taxon>Bacteria</taxon>
        <taxon>Bacillati</taxon>
        <taxon>Bacillota</taxon>
        <taxon>Bacilli</taxon>
        <taxon>Bacillales</taxon>
        <taxon>Bacillaceae</taxon>
        <taxon>Oceanobacillus</taxon>
    </lineage>
</organism>
<reference evidence="3" key="1">
    <citation type="journal article" date="2019" name="Int. J. Syst. Evol. Microbiol.">
        <title>The Global Catalogue of Microorganisms (GCM) 10K type strain sequencing project: providing services to taxonomists for standard genome sequencing and annotation.</title>
        <authorList>
            <consortium name="The Broad Institute Genomics Platform"/>
            <consortium name="The Broad Institute Genome Sequencing Center for Infectious Disease"/>
            <person name="Wu L."/>
            <person name="Ma J."/>
        </authorList>
    </citation>
    <scope>NUCLEOTIDE SEQUENCE [LARGE SCALE GENOMIC DNA]</scope>
    <source>
        <strain evidence="3">CCUG 37257</strain>
    </source>
</reference>
<feature type="compositionally biased region" description="Basic and acidic residues" evidence="1">
    <location>
        <begin position="467"/>
        <end position="486"/>
    </location>
</feature>
<dbReference type="Proteomes" id="UP001595988">
    <property type="component" value="Unassembled WGS sequence"/>
</dbReference>
<accession>A0ABV9JVT9</accession>
<dbReference type="InterPro" id="IPR006428">
    <property type="entry name" value="Portal_SPP1-type"/>
</dbReference>
<gene>
    <name evidence="2" type="ORF">ACFO3P_05825</name>
</gene>
<sequence>MANKSKQRFPDEANEHFTYESAEKLLDNMEHLQQMIEQHKKVQRPRLQTLQNYFKGNNETILKDNRRREEHLADNRAVHNFARYVSTFIQGYMVGIPLKTIHDDEDVSERIRDMNRINDADEHNSELVLDQSIYGRAYELLYRGTDDEYHFTHVDVLNTFVIYDETVERKSIAGVRYFKSKYSDEETILLYTDEKNLKLGYEDGSKLQIVEPQTDEERQREINNFQGIPIIEYENNKFRQGDFEDVLALIDMYDGAQSDLANYSQDLNDAMLKIIGNLDLEVEEAKEMKKNNIIFLKTEPNADGRESTANADYIYKQYDVQGSESYKTRIANDIHLFTATPNLSDENFAGNMSGEVMKYKLFLMEQKRAAKERRFKRALRERYRLISNMMKTASEGEIDVSKLNITFTENLPKNIEAEMKWFTDAGGQLSQKTMISQLSFIENADEEIEQLEEEEKQRPINQPQYDFEEHQHQNSQEHEEVTGDGE</sequence>
<evidence type="ECO:0000313" key="3">
    <source>
        <dbReference type="Proteomes" id="UP001595988"/>
    </source>
</evidence>
<dbReference type="Pfam" id="PF05133">
    <property type="entry name" value="SPP1_portal"/>
    <property type="match status" value="1"/>
</dbReference>
<evidence type="ECO:0000256" key="1">
    <source>
        <dbReference type="SAM" id="MobiDB-lite"/>
    </source>
</evidence>
<proteinExistence type="predicted"/>
<name>A0ABV9JVT9_9BACI</name>
<dbReference type="RefSeq" id="WP_379542265.1">
    <property type="nucleotide sequence ID" value="NZ_JBHSFT010000008.1"/>
</dbReference>
<protein>
    <submittedName>
        <fullName evidence="2">Phage portal protein</fullName>
    </submittedName>
</protein>
<dbReference type="EMBL" id="JBHSFT010000008">
    <property type="protein sequence ID" value="MFC4661733.1"/>
    <property type="molecule type" value="Genomic_DNA"/>
</dbReference>
<keyword evidence="3" id="KW-1185">Reference proteome</keyword>
<evidence type="ECO:0000313" key="2">
    <source>
        <dbReference type="EMBL" id="MFC4661733.1"/>
    </source>
</evidence>
<feature type="region of interest" description="Disordered" evidence="1">
    <location>
        <begin position="449"/>
        <end position="486"/>
    </location>
</feature>
<comment type="caution">
    <text evidence="2">The sequence shown here is derived from an EMBL/GenBank/DDBJ whole genome shotgun (WGS) entry which is preliminary data.</text>
</comment>
<dbReference type="InterPro" id="IPR021145">
    <property type="entry name" value="Portal_protein_SPP1_Gp6-like"/>
</dbReference>